<keyword evidence="1" id="KW-1185">Reference proteome</keyword>
<dbReference type="Pfam" id="PF06905">
    <property type="entry name" value="FAIM1"/>
    <property type="match status" value="1"/>
</dbReference>
<dbReference type="PANTHER" id="PTHR13088:SF3">
    <property type="entry name" value="FAS APOPTOTIC INHIBITORY MOLECULE 1"/>
    <property type="match status" value="1"/>
</dbReference>
<sequence>MSDLVATWDIALSDGVHKVEFEHGTTSGKRIIRVDGKEIYRQDWMFKLVGKEYFQVSKAKCCISIDAVSGFAYEYTLDVNGKPLKKFQENQSKIMKCWVLYLGGNDVRVVLEKDTLDVWVNGRIVETAGEFADDGTETHFEIGSHSAYIKAITTGKRRDGIVHQLFVDEVEIPLATD</sequence>
<evidence type="ECO:0000313" key="1">
    <source>
        <dbReference type="Proteomes" id="UP000694888"/>
    </source>
</evidence>
<dbReference type="PANTHER" id="PTHR13088">
    <property type="entry name" value="FAS APOPTOTIC INHIBITORY MOLECULE FAIM"/>
    <property type="match status" value="1"/>
</dbReference>
<proteinExistence type="predicted"/>
<dbReference type="RefSeq" id="XP_005104659.1">
    <property type="nucleotide sequence ID" value="XM_005104602.3"/>
</dbReference>
<dbReference type="InterPro" id="IPR038513">
    <property type="entry name" value="FAIM1_dom_sf"/>
</dbReference>
<protein>
    <submittedName>
        <fullName evidence="2">Fas apoptotic inhibitory molecule 1</fullName>
    </submittedName>
</protein>
<dbReference type="InterPro" id="IPR010695">
    <property type="entry name" value="FAIM1"/>
</dbReference>
<name>A0ABM0JYP3_APLCA</name>
<evidence type="ECO:0000313" key="2">
    <source>
        <dbReference type="RefSeq" id="XP_005104659.1"/>
    </source>
</evidence>
<dbReference type="GeneID" id="101863121"/>
<dbReference type="Proteomes" id="UP000694888">
    <property type="component" value="Unplaced"/>
</dbReference>
<accession>A0ABM0JYP3</accession>
<reference evidence="2" key="1">
    <citation type="submission" date="2025-08" db="UniProtKB">
        <authorList>
            <consortium name="RefSeq"/>
        </authorList>
    </citation>
    <scope>IDENTIFICATION</scope>
</reference>
<organism evidence="1 2">
    <name type="scientific">Aplysia californica</name>
    <name type="common">California sea hare</name>
    <dbReference type="NCBI Taxonomy" id="6500"/>
    <lineage>
        <taxon>Eukaryota</taxon>
        <taxon>Metazoa</taxon>
        <taxon>Spiralia</taxon>
        <taxon>Lophotrochozoa</taxon>
        <taxon>Mollusca</taxon>
        <taxon>Gastropoda</taxon>
        <taxon>Heterobranchia</taxon>
        <taxon>Euthyneura</taxon>
        <taxon>Tectipleura</taxon>
        <taxon>Aplysiida</taxon>
        <taxon>Aplysioidea</taxon>
        <taxon>Aplysiidae</taxon>
        <taxon>Aplysia</taxon>
    </lineage>
</organism>
<dbReference type="Gene3D" id="2.40.128.180">
    <property type="match status" value="2"/>
</dbReference>
<gene>
    <name evidence="2" type="primary">LOC101863121</name>
</gene>